<dbReference type="FunFam" id="3.40.50.720:FF:000084">
    <property type="entry name" value="Short-chain dehydrogenase reductase"/>
    <property type="match status" value="1"/>
</dbReference>
<dbReference type="InParanoid" id="A0A1B1YV38"/>
<dbReference type="Pfam" id="PF13561">
    <property type="entry name" value="adh_short_C2"/>
    <property type="match status" value="1"/>
</dbReference>
<dbReference type="PRINTS" id="PR00080">
    <property type="entry name" value="SDRFAMILY"/>
</dbReference>
<dbReference type="NCBIfam" id="NF005559">
    <property type="entry name" value="PRK07231.1"/>
    <property type="match status" value="1"/>
</dbReference>
<dbReference type="InterPro" id="IPR036291">
    <property type="entry name" value="NAD(P)-bd_dom_sf"/>
</dbReference>
<name>A0A1B1YV38_9GAMM</name>
<dbReference type="InterPro" id="IPR002347">
    <property type="entry name" value="SDR_fam"/>
</dbReference>
<dbReference type="CDD" id="cd05233">
    <property type="entry name" value="SDR_c"/>
    <property type="match status" value="1"/>
</dbReference>
<dbReference type="PRINTS" id="PR00081">
    <property type="entry name" value="GDHRDH"/>
</dbReference>
<evidence type="ECO:0000256" key="2">
    <source>
        <dbReference type="ARBA" id="ARBA00023002"/>
    </source>
</evidence>
<dbReference type="RefSeq" id="WP_068804827.1">
    <property type="nucleotide sequence ID" value="NZ_CP014671.1"/>
</dbReference>
<evidence type="ECO:0000313" key="4">
    <source>
        <dbReference type="Proteomes" id="UP000092952"/>
    </source>
</evidence>
<gene>
    <name evidence="3" type="ORF">PG2T_10140</name>
</gene>
<dbReference type="Proteomes" id="UP000092952">
    <property type="component" value="Chromosome"/>
</dbReference>
<keyword evidence="4" id="KW-1185">Reference proteome</keyword>
<evidence type="ECO:0000313" key="3">
    <source>
        <dbReference type="EMBL" id="ANX04503.1"/>
    </source>
</evidence>
<dbReference type="STRING" id="1810504.PG2T_10140"/>
<dbReference type="KEGG" id="gbi:PG2T_10140"/>
<dbReference type="AlphaFoldDB" id="A0A1B1YV38"/>
<dbReference type="GO" id="GO:0016491">
    <property type="term" value="F:oxidoreductase activity"/>
    <property type="evidence" value="ECO:0007669"/>
    <property type="project" value="UniProtKB-KW"/>
</dbReference>
<dbReference type="PANTHER" id="PTHR24321:SF15">
    <property type="entry name" value="OXIDOREDUCTASE UCPA"/>
    <property type="match status" value="1"/>
</dbReference>
<dbReference type="PANTHER" id="PTHR24321">
    <property type="entry name" value="DEHYDROGENASES, SHORT CHAIN"/>
    <property type="match status" value="1"/>
</dbReference>
<proteinExistence type="inferred from homology"/>
<dbReference type="SUPFAM" id="SSF51735">
    <property type="entry name" value="NAD(P)-binding Rossmann-fold domains"/>
    <property type="match status" value="1"/>
</dbReference>
<keyword evidence="2" id="KW-0560">Oxidoreductase</keyword>
<comment type="similarity">
    <text evidence="1">Belongs to the short-chain dehydrogenases/reductases (SDR) family.</text>
</comment>
<protein>
    <recommendedName>
        <fullName evidence="5">Dehydrogenase</fullName>
    </recommendedName>
</protein>
<sequence>MTSNTYAGLKDRVVIITGAGQGIGRAYAHHFAAQGAIPVIAEFNAEAGRRVEAEVKAEGGRALFVQTDVADEASTLAMARAALGAFGRIDCLINNAAVFSRITMAPFWELPVDEWRRAMDVNITGSFLCARAVVPNMQERRFGRIINISSATMIMGRENYLHYITSKSAMVGMTRSMARELGSWNITVNTFWPGVTKTEIERPSVPNEVFERMTQMQSIKRLTGTDDLAHGVMFLCSDDAGFITGQSLQVDGGLTFI</sequence>
<accession>A0A1B1YV38</accession>
<evidence type="ECO:0008006" key="5">
    <source>
        <dbReference type="Google" id="ProtNLM"/>
    </source>
</evidence>
<dbReference type="EMBL" id="CP014671">
    <property type="protein sequence ID" value="ANX04503.1"/>
    <property type="molecule type" value="Genomic_DNA"/>
</dbReference>
<dbReference type="OrthoDB" id="20590at2"/>
<organism evidence="3 4">
    <name type="scientific">Immundisolibacter cernigliae</name>
    <dbReference type="NCBI Taxonomy" id="1810504"/>
    <lineage>
        <taxon>Bacteria</taxon>
        <taxon>Pseudomonadati</taxon>
        <taxon>Pseudomonadota</taxon>
        <taxon>Gammaproteobacteria</taxon>
        <taxon>Immundisolibacterales</taxon>
        <taxon>Immundisolibacteraceae</taxon>
        <taxon>Immundisolibacter</taxon>
    </lineage>
</organism>
<reference evidence="4" key="1">
    <citation type="submission" date="2016-03" db="EMBL/GenBank/DDBJ databases">
        <title>Complete genome sequence of Solimmundus cernigliae, representing a novel lineage of polycyclic aromatic hydrocarbon degraders within the Gammaproteobacteria.</title>
        <authorList>
            <person name="Singleton D.R."/>
            <person name="Dickey A.N."/>
            <person name="Scholl E.H."/>
            <person name="Wright F.A."/>
            <person name="Aitken M.D."/>
        </authorList>
    </citation>
    <scope>NUCLEOTIDE SEQUENCE [LARGE SCALE GENOMIC DNA]</scope>
    <source>
        <strain evidence="4">TR3.2</strain>
    </source>
</reference>
<evidence type="ECO:0000256" key="1">
    <source>
        <dbReference type="ARBA" id="ARBA00006484"/>
    </source>
</evidence>
<dbReference type="Gene3D" id="3.40.50.720">
    <property type="entry name" value="NAD(P)-binding Rossmann-like Domain"/>
    <property type="match status" value="1"/>
</dbReference>